<dbReference type="InterPro" id="IPR036393">
    <property type="entry name" value="AceGlu_kinase-like_sf"/>
</dbReference>
<protein>
    <submittedName>
        <fullName evidence="1">Uridylate kinase</fullName>
    </submittedName>
</protein>
<dbReference type="GO" id="GO:0016301">
    <property type="term" value="F:kinase activity"/>
    <property type="evidence" value="ECO:0007669"/>
    <property type="project" value="UniProtKB-KW"/>
</dbReference>
<proteinExistence type="predicted"/>
<keyword evidence="1" id="KW-0418">Kinase</keyword>
<comment type="caution">
    <text evidence="1">The sequence shown here is derived from an EMBL/GenBank/DDBJ whole genome shotgun (WGS) entry which is preliminary data.</text>
</comment>
<reference evidence="1" key="1">
    <citation type="submission" date="2022-12" db="EMBL/GenBank/DDBJ databases">
        <title>Isolation and characterisation of novel Methanocorpusculum spp. from native Australian herbivores indicates the genus is ancestrally host-associated.</title>
        <authorList>
            <person name="Volmer J.G."/>
            <person name="Soo R.M."/>
            <person name="Evans P.N."/>
            <person name="Hoedt E.C."/>
            <person name="Astorga Alsina A.L."/>
            <person name="Woodcroft B.J."/>
            <person name="Tyson G.W."/>
            <person name="Hugenholtz P."/>
            <person name="Morrison M."/>
        </authorList>
    </citation>
    <scope>NUCLEOTIDE SEQUENCE</scope>
    <source>
        <strain evidence="1">MG</strain>
    </source>
</reference>
<organism evidence="1 2">
    <name type="scientific">Methanocorpusculum petauri</name>
    <dbReference type="NCBI Taxonomy" id="3002863"/>
    <lineage>
        <taxon>Archaea</taxon>
        <taxon>Methanobacteriati</taxon>
        <taxon>Methanobacteriota</taxon>
        <taxon>Stenosarchaea group</taxon>
        <taxon>Methanomicrobia</taxon>
        <taxon>Methanomicrobiales</taxon>
        <taxon>Methanocorpusculaceae</taxon>
        <taxon>Methanocorpusculum</taxon>
    </lineage>
</organism>
<accession>A0ABT4IGG5</accession>
<dbReference type="Gene3D" id="3.40.1160.10">
    <property type="entry name" value="Acetylglutamate kinase-like"/>
    <property type="match status" value="1"/>
</dbReference>
<keyword evidence="2" id="KW-1185">Reference proteome</keyword>
<keyword evidence="1" id="KW-0808">Transferase</keyword>
<dbReference type="Proteomes" id="UP001141422">
    <property type="component" value="Unassembled WGS sequence"/>
</dbReference>
<dbReference type="RefSeq" id="WP_268925042.1">
    <property type="nucleotide sequence ID" value="NZ_JAPTGB010000012.1"/>
</dbReference>
<dbReference type="EMBL" id="JAPTGB010000012">
    <property type="protein sequence ID" value="MCZ0860840.1"/>
    <property type="molecule type" value="Genomic_DNA"/>
</dbReference>
<dbReference type="SUPFAM" id="SSF53633">
    <property type="entry name" value="Carbamate kinase-like"/>
    <property type="match status" value="1"/>
</dbReference>
<evidence type="ECO:0000313" key="1">
    <source>
        <dbReference type="EMBL" id="MCZ0860840.1"/>
    </source>
</evidence>
<name>A0ABT4IGG5_9EURY</name>
<gene>
    <name evidence="1" type="ORF">O0S10_06305</name>
</gene>
<sequence length="196" mass="20539">MFVSGGVVVKVGGSLMDAAGSVMRVLAASPVPVLIVPGGGVFANDVRGLGIDGTAAHWMAVAAMDQYGWFLSTFGVLADDVCSLPEAGARIFLPYRTLREADPLPHSWDVTSDAISAWVAGRLGCPLILLKSVDGVMSGGEVLAEMPEGLETDVIDPCCRDVLRRYAVPAKIINGRCPDRLSACLHGVCVSGTRVR</sequence>
<evidence type="ECO:0000313" key="2">
    <source>
        <dbReference type="Proteomes" id="UP001141422"/>
    </source>
</evidence>